<dbReference type="Proteomes" id="UP001234297">
    <property type="component" value="Chromosome 11"/>
</dbReference>
<comment type="caution">
    <text evidence="1">The sequence shown here is derived from an EMBL/GenBank/DDBJ whole genome shotgun (WGS) entry which is preliminary data.</text>
</comment>
<name>A0ACC2KWQ2_PERAE</name>
<proteinExistence type="predicted"/>
<reference evidence="1 2" key="1">
    <citation type="journal article" date="2022" name="Hortic Res">
        <title>A haplotype resolved chromosomal level avocado genome allows analysis of novel avocado genes.</title>
        <authorList>
            <person name="Nath O."/>
            <person name="Fletcher S.J."/>
            <person name="Hayward A."/>
            <person name="Shaw L.M."/>
            <person name="Masouleh A.K."/>
            <person name="Furtado A."/>
            <person name="Henry R.J."/>
            <person name="Mitter N."/>
        </authorList>
    </citation>
    <scope>NUCLEOTIDE SEQUENCE [LARGE SCALE GENOMIC DNA]</scope>
    <source>
        <strain evidence="2">cv. Hass</strain>
    </source>
</reference>
<accession>A0ACC2KWQ2</accession>
<evidence type="ECO:0000313" key="1">
    <source>
        <dbReference type="EMBL" id="KAJ8625533.1"/>
    </source>
</evidence>
<organism evidence="1 2">
    <name type="scientific">Persea americana</name>
    <name type="common">Avocado</name>
    <dbReference type="NCBI Taxonomy" id="3435"/>
    <lineage>
        <taxon>Eukaryota</taxon>
        <taxon>Viridiplantae</taxon>
        <taxon>Streptophyta</taxon>
        <taxon>Embryophyta</taxon>
        <taxon>Tracheophyta</taxon>
        <taxon>Spermatophyta</taxon>
        <taxon>Magnoliopsida</taxon>
        <taxon>Magnoliidae</taxon>
        <taxon>Laurales</taxon>
        <taxon>Lauraceae</taxon>
        <taxon>Persea</taxon>
    </lineage>
</organism>
<sequence length="589" mass="64952">MEFSFPPLAPCSSSCNSPSSKHIPPPSSQASRFEHGGRPSADFDEEVTSPALLPHQINDSDPSPTAPIEPEPDPTVSISPSVPSDKGKAALGKTKRPQKASSLSSSSSSLRQRRARVDVRRRISPGFRGRAGENNLHDLALPLGMSMAAVISQFLERNGVGASRISADHLSMICTSTVRESIESVFGDRFDTFMRNFEKSFGSTLKTLRLLKEASLDEQEDSFCTSCARKDISEQPSASCTDELPAAIDKIDENIQSTSMDHQLVLHGQITQELANVSKSTFDSGYNQSVLSTYEKSVMEQARSNDLKEFEIALVMKKLQLKKSQLALSSDANLLERFKLSMGISKASFKEEKLKNQLQDTRHAELLKKCIDCLVAGLLIMSTCLFYGTYIYSYKRISEATDSCTSPPKGSKSWWLPNPMASVSSSLHTLRCHVMVVSRMLFGLLMILALAYSLLQRSASSRQTMPVTFILLLLGVACGFAGKMCVDTLGGSGYIWLLHWEAFCSLHFFANVFTSALFYVLHGPVSVCKDTDQVIFPYWMRRVAFYSTALLFLPISCGLMPFASIHDWKEHFSSLAVDKLFDPILGDGS</sequence>
<protein>
    <submittedName>
        <fullName evidence="1">Uncharacterized protein</fullName>
    </submittedName>
</protein>
<dbReference type="EMBL" id="CM056819">
    <property type="protein sequence ID" value="KAJ8625533.1"/>
    <property type="molecule type" value="Genomic_DNA"/>
</dbReference>
<evidence type="ECO:0000313" key="2">
    <source>
        <dbReference type="Proteomes" id="UP001234297"/>
    </source>
</evidence>
<keyword evidence="2" id="KW-1185">Reference proteome</keyword>
<gene>
    <name evidence="1" type="ORF">MRB53_034063</name>
</gene>